<evidence type="ECO:0000313" key="3">
    <source>
        <dbReference type="Proteomes" id="UP001164459"/>
    </source>
</evidence>
<organism evidence="2 3">
    <name type="scientific">Nannocystis punicea</name>
    <dbReference type="NCBI Taxonomy" id="2995304"/>
    <lineage>
        <taxon>Bacteria</taxon>
        <taxon>Pseudomonadati</taxon>
        <taxon>Myxococcota</taxon>
        <taxon>Polyangia</taxon>
        <taxon>Nannocystales</taxon>
        <taxon>Nannocystaceae</taxon>
        <taxon>Nannocystis</taxon>
    </lineage>
</organism>
<dbReference type="InterPro" id="IPR051873">
    <property type="entry name" value="KNR4/SMI1_regulator"/>
</dbReference>
<dbReference type="SUPFAM" id="SSF160631">
    <property type="entry name" value="SMI1/KNR4-like"/>
    <property type="match status" value="1"/>
</dbReference>
<dbReference type="SMART" id="SM00860">
    <property type="entry name" value="SMI1_KNR4"/>
    <property type="match status" value="1"/>
</dbReference>
<proteinExistence type="predicted"/>
<dbReference type="InterPro" id="IPR037883">
    <property type="entry name" value="Knr4/Smi1-like_sf"/>
</dbReference>
<dbReference type="Pfam" id="PF09346">
    <property type="entry name" value="SMI1_KNR4"/>
    <property type="match status" value="1"/>
</dbReference>
<dbReference type="InterPro" id="IPR018958">
    <property type="entry name" value="Knr4/Smi1-like_dom"/>
</dbReference>
<dbReference type="RefSeq" id="WP_269038146.1">
    <property type="nucleotide sequence ID" value="NZ_CP114040.1"/>
</dbReference>
<protein>
    <submittedName>
        <fullName evidence="2">SMI1/KNR4 family protein</fullName>
    </submittedName>
</protein>
<evidence type="ECO:0000313" key="2">
    <source>
        <dbReference type="EMBL" id="WAS95803.1"/>
    </source>
</evidence>
<dbReference type="PANTHER" id="PTHR47432">
    <property type="entry name" value="CELL WALL ASSEMBLY REGULATOR SMI1"/>
    <property type="match status" value="1"/>
</dbReference>
<dbReference type="Proteomes" id="UP001164459">
    <property type="component" value="Chromosome"/>
</dbReference>
<evidence type="ECO:0000259" key="1">
    <source>
        <dbReference type="SMART" id="SM00860"/>
    </source>
</evidence>
<accession>A0ABY7H954</accession>
<keyword evidence="3" id="KW-1185">Reference proteome</keyword>
<dbReference type="EMBL" id="CP114040">
    <property type="protein sequence ID" value="WAS95803.1"/>
    <property type="molecule type" value="Genomic_DNA"/>
</dbReference>
<dbReference type="PANTHER" id="PTHR47432:SF1">
    <property type="entry name" value="CELL WALL ASSEMBLY REGULATOR SMI1"/>
    <property type="match status" value="1"/>
</dbReference>
<feature type="domain" description="Knr4/Smi1-like" evidence="1">
    <location>
        <begin position="253"/>
        <end position="374"/>
    </location>
</feature>
<gene>
    <name evidence="2" type="ORF">O0S08_06535</name>
</gene>
<sequence>MKIHWPDLDMINLGLELNDACRLDPTTGRFTMEEVGYPFLAGVSPRSDEQHLWGASMDRPERGTLVRARYLMRRLRARRACASGLADPAQAAHMLRVLDGEGSPEQRAAFSNYIEALPPGPRRRTLAALVERVEQDRDDRNDALLWRDAYALDDDMLTHLRIVAFDRELRRVDGEARDALMESQYLFHLDAIWRWAERLPEPPDEPPPWLPEVLAWREREAAAQRVRVDGLLARLERWLATHAPVVHAELRPGADPARLDACERELGRPLPPALRQLWAWHDGGGEFMPIAFVYSLYSVDEALARRAQGREWFADEPQWWNPAWLPLLHDPSGNDICLDPSGEFGGEADELVGFWHDDNDREIVAYDFESLLDTLVALYESGEITADGEDLDGVSQWEWTVWSRRRAGSRPPTFEVASPR</sequence>
<dbReference type="Gene3D" id="3.40.1580.10">
    <property type="entry name" value="SMI1/KNR4-like"/>
    <property type="match status" value="1"/>
</dbReference>
<reference evidence="2" key="1">
    <citation type="submission" date="2022-11" db="EMBL/GenBank/DDBJ databases">
        <title>Minimal conservation of predation-associated metabolite biosynthetic gene clusters underscores biosynthetic potential of Myxococcota including descriptions for ten novel species: Archangium lansinium sp. nov., Myxococcus landrumus sp. nov., Nannocystis bai.</title>
        <authorList>
            <person name="Ahearne A."/>
            <person name="Stevens C."/>
            <person name="Dowd S."/>
        </authorList>
    </citation>
    <scope>NUCLEOTIDE SEQUENCE</scope>
    <source>
        <strain evidence="2">Fl3</strain>
    </source>
</reference>
<name>A0ABY7H954_9BACT</name>